<protein>
    <submittedName>
        <fullName evidence="3">Uncharacterized protein</fullName>
    </submittedName>
</protein>
<reference evidence="3 4" key="1">
    <citation type="submission" date="2019-10" db="EMBL/GenBank/DDBJ databases">
        <authorList>
            <person name="Palmer J.M."/>
        </authorList>
    </citation>
    <scope>NUCLEOTIDE SEQUENCE [LARGE SCALE GENOMIC DNA]</scope>
    <source>
        <strain evidence="3 4">TWF506</strain>
    </source>
</reference>
<name>A0AAN8RQH0_9PEZI</name>
<feature type="chain" id="PRO_5043041437" evidence="2">
    <location>
        <begin position="26"/>
        <end position="605"/>
    </location>
</feature>
<evidence type="ECO:0000313" key="4">
    <source>
        <dbReference type="Proteomes" id="UP001307849"/>
    </source>
</evidence>
<keyword evidence="4" id="KW-1185">Reference proteome</keyword>
<comment type="caution">
    <text evidence="3">The sequence shown here is derived from an EMBL/GenBank/DDBJ whole genome shotgun (WGS) entry which is preliminary data.</text>
</comment>
<feature type="compositionally biased region" description="Pro residues" evidence="1">
    <location>
        <begin position="480"/>
        <end position="490"/>
    </location>
</feature>
<evidence type="ECO:0000256" key="2">
    <source>
        <dbReference type="SAM" id="SignalP"/>
    </source>
</evidence>
<dbReference type="Proteomes" id="UP001307849">
    <property type="component" value="Unassembled WGS sequence"/>
</dbReference>
<evidence type="ECO:0000256" key="1">
    <source>
        <dbReference type="SAM" id="MobiDB-lite"/>
    </source>
</evidence>
<proteinExistence type="predicted"/>
<sequence>MVIAEGRFLSFLLLVGAKYIRPVSCAPVGETVRDGDVVTEIESKFLISQTGIQCSIPFEFRETNPLDDLLHCKHEPSGQYLQTYQVENIPEQILKGLQNLGCCAGTAEECLWEEIDSSVPCNFNYKYACLCFDSAISQNSYKSSELQFQTPSQQISIEHRDYLSDISGGLDPFQQDKRSLETDIFDIDTFCQWYDISMNRKKLEGKPKDSLKITTLSNESTPSVTGESSGPLGSQQRSKIKRDVSIPPLVKSSISAASTKTLPVAEPTMSTGLDAPRNRTLSPPSAIEALNTSSSLEPRVDTGGFIQTEVWVRCATPDIILTHFTPKYYNEKRGLFHYPNWASEVQVSSREDVIALLKRKIEDCGECECKTGEDVRGGFWGLVPNEDNKIWFPAEGKLEGCITQEAAEWCQDILGCYCEEVGQVSGQLATSNRFLLHRVGQGQYLRGTREYVGLTAASLFGLHNYRQAAGPVVEQNPTDDTPPPLPPRPTPQTFEIPDPQEPEAAPIILEGPEPPEYEEEQLPDYDSMDPGAALLGTNPPGYRRRDHEAERGRSRSRLWNSFLAGAGFAGDRLFGGRVRNRFRGGGSGAIRLDKRNVNAEISEKA</sequence>
<dbReference type="AlphaFoldDB" id="A0AAN8RQH0"/>
<gene>
    <name evidence="3" type="ORF">TWF506_009730</name>
</gene>
<feature type="region of interest" description="Disordered" evidence="1">
    <location>
        <begin position="207"/>
        <end position="241"/>
    </location>
</feature>
<keyword evidence="2" id="KW-0732">Signal</keyword>
<feature type="compositionally biased region" description="Polar residues" evidence="1">
    <location>
        <begin position="212"/>
        <end position="237"/>
    </location>
</feature>
<accession>A0AAN8RQH0</accession>
<evidence type="ECO:0000313" key="3">
    <source>
        <dbReference type="EMBL" id="KAK6510627.1"/>
    </source>
</evidence>
<dbReference type="EMBL" id="JAVHJM010000007">
    <property type="protein sequence ID" value="KAK6510627.1"/>
    <property type="molecule type" value="Genomic_DNA"/>
</dbReference>
<feature type="signal peptide" evidence="2">
    <location>
        <begin position="1"/>
        <end position="25"/>
    </location>
</feature>
<feature type="region of interest" description="Disordered" evidence="1">
    <location>
        <begin position="472"/>
        <end position="499"/>
    </location>
</feature>
<organism evidence="3 4">
    <name type="scientific">Arthrobotrys conoides</name>
    <dbReference type="NCBI Taxonomy" id="74498"/>
    <lineage>
        <taxon>Eukaryota</taxon>
        <taxon>Fungi</taxon>
        <taxon>Dikarya</taxon>
        <taxon>Ascomycota</taxon>
        <taxon>Pezizomycotina</taxon>
        <taxon>Orbiliomycetes</taxon>
        <taxon>Orbiliales</taxon>
        <taxon>Orbiliaceae</taxon>
        <taxon>Arthrobotrys</taxon>
    </lineage>
</organism>